<evidence type="ECO:0000313" key="3">
    <source>
        <dbReference type="Proteomes" id="UP000038045"/>
    </source>
</evidence>
<dbReference type="PANTHER" id="PTHR24320:SF226">
    <property type="entry name" value="RETINOL DEHYDROGENASE 11"/>
    <property type="match status" value="1"/>
</dbReference>
<evidence type="ECO:0000256" key="1">
    <source>
        <dbReference type="ARBA" id="ARBA00006484"/>
    </source>
</evidence>
<evidence type="ECO:0000313" key="4">
    <source>
        <dbReference type="WBParaSite" id="PTRK_0001617200.1"/>
    </source>
</evidence>
<comment type="similarity">
    <text evidence="1">Belongs to the short-chain dehydrogenases/reductases (SDR) family.</text>
</comment>
<reference evidence="4" key="1">
    <citation type="submission" date="2017-02" db="UniProtKB">
        <authorList>
            <consortium name="WormBaseParasite"/>
        </authorList>
    </citation>
    <scope>IDENTIFICATION</scope>
</reference>
<dbReference type="Pfam" id="PF00106">
    <property type="entry name" value="adh_short"/>
    <property type="match status" value="1"/>
</dbReference>
<proteinExistence type="inferred from homology"/>
<protein>
    <submittedName>
        <fullName evidence="4">NAD(P)-binding protein</fullName>
    </submittedName>
</protein>
<dbReference type="InterPro" id="IPR036291">
    <property type="entry name" value="NAD(P)-bd_dom_sf"/>
</dbReference>
<dbReference type="Proteomes" id="UP000038045">
    <property type="component" value="Unplaced"/>
</dbReference>
<dbReference type="InterPro" id="IPR002347">
    <property type="entry name" value="SDR_fam"/>
</dbReference>
<accession>A0A0N5A3G7</accession>
<keyword evidence="3" id="KW-1185">Reference proteome</keyword>
<sequence length="310" mass="34698">MSSKVLNILITGGNQGIGFETAKHLARRGYNITIACRNMNAANEAVETITKETDGNNQINCVELDLCSFESVKKCSEKLISSGKNFDVVILNAGTMHPKEPFTQDGLETTLQVNFLSHYLLLELLRKNDIGLAKPARIICLTSILHRWCDSLFSLPKSSSEWLSFMKNEKILQNSQNIAYSSIKLSTFEKLKYYAISKAANAMLAHHLNSIENVYAISVHPGIVRTSMTKNFSNRSPKFLSFIKRCFITPQEASFHVSAALDKTFAIDYITNNDVYQHCETTAGLKKYVRSGENFAKMKEAADKIIASYI</sequence>
<keyword evidence="2" id="KW-0560">Oxidoreductase</keyword>
<dbReference type="PRINTS" id="PR00081">
    <property type="entry name" value="GDHRDH"/>
</dbReference>
<dbReference type="GO" id="GO:0016491">
    <property type="term" value="F:oxidoreductase activity"/>
    <property type="evidence" value="ECO:0007669"/>
    <property type="project" value="UniProtKB-KW"/>
</dbReference>
<evidence type="ECO:0000256" key="2">
    <source>
        <dbReference type="ARBA" id="ARBA00023002"/>
    </source>
</evidence>
<dbReference type="Gene3D" id="3.40.50.720">
    <property type="entry name" value="NAD(P)-binding Rossmann-like Domain"/>
    <property type="match status" value="1"/>
</dbReference>
<dbReference type="AlphaFoldDB" id="A0A0N5A3G7"/>
<dbReference type="WBParaSite" id="PTRK_0001617200.1">
    <property type="protein sequence ID" value="PTRK_0001617200.1"/>
    <property type="gene ID" value="PTRK_0001617200"/>
</dbReference>
<dbReference type="SUPFAM" id="SSF51735">
    <property type="entry name" value="NAD(P)-binding Rossmann-fold domains"/>
    <property type="match status" value="1"/>
</dbReference>
<dbReference type="PANTHER" id="PTHR24320">
    <property type="entry name" value="RETINOL DEHYDROGENASE"/>
    <property type="match status" value="1"/>
</dbReference>
<name>A0A0N5A3G7_PARTI</name>
<organism evidence="3 4">
    <name type="scientific">Parastrongyloides trichosuri</name>
    <name type="common">Possum-specific nematode worm</name>
    <dbReference type="NCBI Taxonomy" id="131310"/>
    <lineage>
        <taxon>Eukaryota</taxon>
        <taxon>Metazoa</taxon>
        <taxon>Ecdysozoa</taxon>
        <taxon>Nematoda</taxon>
        <taxon>Chromadorea</taxon>
        <taxon>Rhabditida</taxon>
        <taxon>Tylenchina</taxon>
        <taxon>Panagrolaimomorpha</taxon>
        <taxon>Strongyloidoidea</taxon>
        <taxon>Strongyloididae</taxon>
        <taxon>Parastrongyloides</taxon>
    </lineage>
</organism>
<dbReference type="STRING" id="131310.A0A0N5A3G7"/>